<reference evidence="2" key="1">
    <citation type="journal article" date="2020" name="Stud. Mycol.">
        <title>101 Dothideomycetes genomes: a test case for predicting lifestyles and emergence of pathogens.</title>
        <authorList>
            <person name="Haridas S."/>
            <person name="Albert R."/>
            <person name="Binder M."/>
            <person name="Bloem J."/>
            <person name="Labutti K."/>
            <person name="Salamov A."/>
            <person name="Andreopoulos B."/>
            <person name="Baker S."/>
            <person name="Barry K."/>
            <person name="Bills G."/>
            <person name="Bluhm B."/>
            <person name="Cannon C."/>
            <person name="Castanera R."/>
            <person name="Culley D."/>
            <person name="Daum C."/>
            <person name="Ezra D."/>
            <person name="Gonzalez J."/>
            <person name="Henrissat B."/>
            <person name="Kuo A."/>
            <person name="Liang C."/>
            <person name="Lipzen A."/>
            <person name="Lutzoni F."/>
            <person name="Magnuson J."/>
            <person name="Mondo S."/>
            <person name="Nolan M."/>
            <person name="Ohm R."/>
            <person name="Pangilinan J."/>
            <person name="Park H.-J."/>
            <person name="Ramirez L."/>
            <person name="Alfaro M."/>
            <person name="Sun H."/>
            <person name="Tritt A."/>
            <person name="Yoshinaga Y."/>
            <person name="Zwiers L.-H."/>
            <person name="Turgeon B."/>
            <person name="Goodwin S."/>
            <person name="Spatafora J."/>
            <person name="Crous P."/>
            <person name="Grigoriev I."/>
        </authorList>
    </citation>
    <scope>NUCLEOTIDE SEQUENCE</scope>
    <source>
        <strain evidence="2">CBS 690.94</strain>
    </source>
</reference>
<dbReference type="InterPro" id="IPR052895">
    <property type="entry name" value="HetReg/Transcr_Mod"/>
</dbReference>
<gene>
    <name evidence="2" type="ORF">P171DRAFT_432117</name>
</gene>
<organism evidence="2 3">
    <name type="scientific">Karstenula rhodostoma CBS 690.94</name>
    <dbReference type="NCBI Taxonomy" id="1392251"/>
    <lineage>
        <taxon>Eukaryota</taxon>
        <taxon>Fungi</taxon>
        <taxon>Dikarya</taxon>
        <taxon>Ascomycota</taxon>
        <taxon>Pezizomycotina</taxon>
        <taxon>Dothideomycetes</taxon>
        <taxon>Pleosporomycetidae</taxon>
        <taxon>Pleosporales</taxon>
        <taxon>Massarineae</taxon>
        <taxon>Didymosphaeriaceae</taxon>
        <taxon>Karstenula</taxon>
    </lineage>
</organism>
<name>A0A9P4PHI5_9PLEO</name>
<dbReference type="OrthoDB" id="2157530at2759"/>
<proteinExistence type="predicted"/>
<sequence>MESSTTTSPYQYKPLPQDRELSFRLFTLYPAHEFSATIRGKLHISSPSFSDLEGCIWERYEALSYAWGNAASTEIIEFPDKSYLPIATNLDSFLRYRRQGKELVMLWVDAICINQQDHEEKSSQVQAMGQIYSLASRLSVWLGPPSDDSTLAMSALQEFSHDNPFSKLSISPEQSVAIDFLLNRAWWFRAWIIQEVALGGLGKKYLQITVRCGFECILWFKLVLACSRIYVNMLNMRQSFPAVGNVLKLDTLPSRCKGEVLGTDESYPFRLLRQLSEHRNCLASDPRDKIYAMLGLWTDVIGGGEQIGMPRRAAPTVKYDRCVEDVYVDFAIWIIHGTQSLGLLHHCQPHFSDSPTVKPLPTWVPDWSQALAQARLPCAQVTERASIPWWSLPVRSGAEDEQNIQYRMQDQSFRRERAKEILRPLKSTFHFVPEWVVDLLDPDGTKDYESLFKELQARPDVIFVLPDESDRALGNDEEDLWTASRRTQNHNERHLQEQVLSQYFESYSLLRTQYRACADTTCKVAITGRRMHVEGILLDTIREVFDTFPEDIEKDWTNSSLLMVQIGKCKQAIMGEGIEKAPYLTETTRLMAFWKTLFAGQQASDETNIESWLPLIPHDWQWSVPSLTVLESARLEFAEIRAMTEAFTEHLASTASDECTYAHDGFDEYLAKDNIMLDARWSSSDRLKYARNFETLGKKWVKQPYDLYHRPFTLPYVVPDPFWESRSLHDEAALQASIRSRHRTIIESLNAESRELRRDARRFMSEKIRQRPAREPPRADSTSLIKYALGRRFFISEDGYFGLAPPNARKGDRVAVLYGAETPFILRRSSSTFQVVGESYIHGLMDGEAVDYWRLGLKEVRNIVLV</sequence>
<dbReference type="Pfam" id="PF06985">
    <property type="entry name" value="HET"/>
    <property type="match status" value="1"/>
</dbReference>
<dbReference type="PANTHER" id="PTHR24148">
    <property type="entry name" value="ANKYRIN REPEAT DOMAIN-CONTAINING PROTEIN 39 HOMOLOG-RELATED"/>
    <property type="match status" value="1"/>
</dbReference>
<evidence type="ECO:0000313" key="2">
    <source>
        <dbReference type="EMBL" id="KAF2444027.1"/>
    </source>
</evidence>
<dbReference type="AlphaFoldDB" id="A0A9P4PHI5"/>
<feature type="domain" description="Heterokaryon incompatibility" evidence="1">
    <location>
        <begin position="60"/>
        <end position="195"/>
    </location>
</feature>
<accession>A0A9P4PHI5</accession>
<keyword evidence="3" id="KW-1185">Reference proteome</keyword>
<dbReference type="PANTHER" id="PTHR24148:SF64">
    <property type="entry name" value="HETEROKARYON INCOMPATIBILITY DOMAIN-CONTAINING PROTEIN"/>
    <property type="match status" value="1"/>
</dbReference>
<dbReference type="EMBL" id="MU001501">
    <property type="protein sequence ID" value="KAF2444027.1"/>
    <property type="molecule type" value="Genomic_DNA"/>
</dbReference>
<dbReference type="Proteomes" id="UP000799764">
    <property type="component" value="Unassembled WGS sequence"/>
</dbReference>
<comment type="caution">
    <text evidence="2">The sequence shown here is derived from an EMBL/GenBank/DDBJ whole genome shotgun (WGS) entry which is preliminary data.</text>
</comment>
<dbReference type="InterPro" id="IPR010730">
    <property type="entry name" value="HET"/>
</dbReference>
<dbReference type="Pfam" id="PF26639">
    <property type="entry name" value="Het-6_barrel"/>
    <property type="match status" value="1"/>
</dbReference>
<evidence type="ECO:0000259" key="1">
    <source>
        <dbReference type="Pfam" id="PF06985"/>
    </source>
</evidence>
<evidence type="ECO:0000313" key="3">
    <source>
        <dbReference type="Proteomes" id="UP000799764"/>
    </source>
</evidence>
<protein>
    <submittedName>
        <fullName evidence="2">HET-domain-containing protein</fullName>
    </submittedName>
</protein>